<evidence type="ECO:0000259" key="3">
    <source>
        <dbReference type="Pfam" id="PF16220"/>
    </source>
</evidence>
<accession>A0ABS7M9R4</accession>
<dbReference type="Gene3D" id="3.55.50.30">
    <property type="match status" value="1"/>
</dbReference>
<dbReference type="Gene3D" id="2.60.120.1440">
    <property type="match status" value="1"/>
</dbReference>
<comment type="caution">
    <text evidence="4">The sequence shown here is derived from an EMBL/GenBank/DDBJ whole genome shotgun (WGS) entry which is preliminary data.</text>
</comment>
<organism evidence="4 5">
    <name type="scientific">Sphingopyxis jiangsuensis</name>
    <dbReference type="NCBI Taxonomy" id="2871171"/>
    <lineage>
        <taxon>Bacteria</taxon>
        <taxon>Pseudomonadati</taxon>
        <taxon>Pseudomonadota</taxon>
        <taxon>Alphaproteobacteria</taxon>
        <taxon>Sphingomonadales</taxon>
        <taxon>Sphingomonadaceae</taxon>
        <taxon>Sphingopyxis</taxon>
    </lineage>
</organism>
<dbReference type="Pfam" id="PF16220">
    <property type="entry name" value="DUF4880"/>
    <property type="match status" value="1"/>
</dbReference>
<dbReference type="InterPro" id="IPR012373">
    <property type="entry name" value="Ferrdict_sens_TM"/>
</dbReference>
<keyword evidence="1" id="KW-0472">Membrane</keyword>
<sequence>MRRDRSERIAAEATAWLARLESTGRTPSTEAGLKAWLLADDAHRRSFERAMDVWAIIPGAAELLAASLSPARKRSGFRHFVEHGRALAMAASLLIMCFVSGWFLIDGSTTYSTVVGEQQVATLEDGSRIALNADTKLKVHYDKASRSVQLDKGEAMFEVAHNARRPFTVEAGNKRITALGTSFIVRKTGDSVAVILLSGKVRVDTLDAGTAPRATATILAPGEQLMAAAQSPEVVTRTSAEAATAWRRGQIVFDETSLSAALTELGRYGGQHIELADPRLGGLTVSGVFATNDTAEFAHAVAALHDLRVERSDSRLLLTRR</sequence>
<evidence type="ECO:0000256" key="1">
    <source>
        <dbReference type="SAM" id="Phobius"/>
    </source>
</evidence>
<keyword evidence="5" id="KW-1185">Reference proteome</keyword>
<feature type="domain" description="FecR N-terminal" evidence="3">
    <location>
        <begin position="12"/>
        <end position="50"/>
    </location>
</feature>
<evidence type="ECO:0000313" key="5">
    <source>
        <dbReference type="Proteomes" id="UP001166571"/>
    </source>
</evidence>
<dbReference type="Pfam" id="PF04773">
    <property type="entry name" value="FecR"/>
    <property type="match status" value="1"/>
</dbReference>
<dbReference type="PIRSF" id="PIRSF018266">
    <property type="entry name" value="FecR"/>
    <property type="match status" value="1"/>
</dbReference>
<dbReference type="RefSeq" id="WP_222135524.1">
    <property type="nucleotide sequence ID" value="NZ_JAILXK010000001.1"/>
</dbReference>
<evidence type="ECO:0000313" key="4">
    <source>
        <dbReference type="EMBL" id="MBY4635759.1"/>
    </source>
</evidence>
<dbReference type="InterPro" id="IPR032623">
    <property type="entry name" value="FecR_N"/>
</dbReference>
<evidence type="ECO:0000259" key="2">
    <source>
        <dbReference type="Pfam" id="PF04773"/>
    </source>
</evidence>
<dbReference type="PANTHER" id="PTHR30273:SF2">
    <property type="entry name" value="PROTEIN FECR"/>
    <property type="match status" value="1"/>
</dbReference>
<proteinExistence type="predicted"/>
<protein>
    <submittedName>
        <fullName evidence="4">FecR family protein</fullName>
    </submittedName>
</protein>
<feature type="domain" description="FecR protein" evidence="2">
    <location>
        <begin position="110"/>
        <end position="202"/>
    </location>
</feature>
<name>A0ABS7M9R4_9SPHN</name>
<feature type="transmembrane region" description="Helical" evidence="1">
    <location>
        <begin position="86"/>
        <end position="105"/>
    </location>
</feature>
<dbReference type="Proteomes" id="UP001166571">
    <property type="component" value="Unassembled WGS sequence"/>
</dbReference>
<dbReference type="EMBL" id="JAILXK010000001">
    <property type="protein sequence ID" value="MBY4635759.1"/>
    <property type="molecule type" value="Genomic_DNA"/>
</dbReference>
<keyword evidence="1" id="KW-1133">Transmembrane helix</keyword>
<reference evidence="4" key="1">
    <citation type="submission" date="2021-08" db="EMBL/GenBank/DDBJ databases">
        <title>Sphingopyxis panaciterrulae sp. nov., isolated from the surface water of the Yellow Sea.</title>
        <authorList>
            <person name="Gao Z."/>
            <person name="Zhang D."/>
            <person name="Zhang A."/>
        </authorList>
    </citation>
    <scope>NUCLEOTIDE SEQUENCE</scope>
    <source>
        <strain evidence="4">XHP0097</strain>
    </source>
</reference>
<keyword evidence="1" id="KW-0812">Transmembrane</keyword>
<gene>
    <name evidence="4" type="ORF">K5P26_01230</name>
</gene>
<dbReference type="InterPro" id="IPR006860">
    <property type="entry name" value="FecR"/>
</dbReference>
<dbReference type="PANTHER" id="PTHR30273">
    <property type="entry name" value="PERIPLASMIC SIGNAL SENSOR AND SIGMA FACTOR ACTIVATOR FECR-RELATED"/>
    <property type="match status" value="1"/>
</dbReference>